<evidence type="ECO:0000313" key="1">
    <source>
        <dbReference type="EMBL" id="AAA62140.1"/>
    </source>
</evidence>
<dbReference type="EMBL" id="U20229">
    <property type="protein sequence ID" value="AAA62140.1"/>
    <property type="molecule type" value="Genomic_DNA"/>
</dbReference>
<name>Q48047_HAEIF</name>
<feature type="non-terminal residue" evidence="1">
    <location>
        <position position="1"/>
    </location>
</feature>
<organism evidence="1">
    <name type="scientific">Haemophilus influenzae</name>
    <dbReference type="NCBI Taxonomy" id="727"/>
    <lineage>
        <taxon>Bacteria</taxon>
        <taxon>Pseudomonadati</taxon>
        <taxon>Pseudomonadota</taxon>
        <taxon>Gammaproteobacteria</taxon>
        <taxon>Pasteurellales</taxon>
        <taxon>Pasteurellaceae</taxon>
        <taxon>Haemophilus</taxon>
    </lineage>
</organism>
<proteinExistence type="predicted"/>
<dbReference type="AlphaFoldDB" id="Q48047"/>
<accession>Q48047</accession>
<reference evidence="1" key="1">
    <citation type="submission" date="1995-01" db="EMBL/GenBank/DDBJ databases">
        <authorList>
            <person name="Barcak G.J."/>
            <person name="Heimer S.R."/>
        </authorList>
    </citation>
    <scope>NUCLEOTIDE SEQUENCE</scope>
    <source>
        <strain evidence="1">Rd</strain>
    </source>
</reference>
<protein>
    <submittedName>
        <fullName evidence="1">Uncharacterized protein</fullName>
    </submittedName>
</protein>
<sequence>LQLRGGVSEFHRLLYLLIQQQLLKHRVNDAYHDVNEIFCFVEQPLAILLNLIYFCFKLANTANGFGFFANSSGNTPKTCSCADTSQCSDECIGTSGKAKISSSSTVPIKSISPNSLNSIGS</sequence>